<dbReference type="eggNOG" id="COG4918">
    <property type="taxonomic scope" value="Bacteria"/>
</dbReference>
<feature type="domain" description="Core" evidence="1">
    <location>
        <begin position="1"/>
        <end position="108"/>
    </location>
</feature>
<evidence type="ECO:0000313" key="2">
    <source>
        <dbReference type="EMBL" id="KRL83946.1"/>
    </source>
</evidence>
<comment type="caution">
    <text evidence="2">The sequence shown here is derived from an EMBL/GenBank/DDBJ whole genome shotgun (WGS) entry which is preliminary data.</text>
</comment>
<keyword evidence="3" id="KW-1185">Reference proteome</keyword>
<dbReference type="InterPro" id="IPR000361">
    <property type="entry name" value="ATAP_core_dom"/>
</dbReference>
<organism evidence="2 3">
    <name type="scientific">Ligilactobacillus apodemi DSM 16634 = JCM 16172</name>
    <dbReference type="NCBI Taxonomy" id="1423724"/>
    <lineage>
        <taxon>Bacteria</taxon>
        <taxon>Bacillati</taxon>
        <taxon>Bacillota</taxon>
        <taxon>Bacilli</taxon>
        <taxon>Lactobacillales</taxon>
        <taxon>Lactobacillaceae</taxon>
        <taxon>Ligilactobacillus</taxon>
    </lineage>
</organism>
<dbReference type="InterPro" id="IPR035903">
    <property type="entry name" value="HesB-like_dom_sf"/>
</dbReference>
<reference evidence="2 3" key="1">
    <citation type="journal article" date="2015" name="Genome Announc.">
        <title>Expanding the biotechnology potential of lactobacilli through comparative genomics of 213 strains and associated genera.</title>
        <authorList>
            <person name="Sun Z."/>
            <person name="Harris H.M."/>
            <person name="McCann A."/>
            <person name="Guo C."/>
            <person name="Argimon S."/>
            <person name="Zhang W."/>
            <person name="Yang X."/>
            <person name="Jeffery I.B."/>
            <person name="Cooney J.C."/>
            <person name="Kagawa T.F."/>
            <person name="Liu W."/>
            <person name="Song Y."/>
            <person name="Salvetti E."/>
            <person name="Wrobel A."/>
            <person name="Rasinkangas P."/>
            <person name="Parkhill J."/>
            <person name="Rea M.C."/>
            <person name="O'Sullivan O."/>
            <person name="Ritari J."/>
            <person name="Douillard F.P."/>
            <person name="Paul Ross R."/>
            <person name="Yang R."/>
            <person name="Briner A.E."/>
            <person name="Felis G.E."/>
            <person name="de Vos W.M."/>
            <person name="Barrangou R."/>
            <person name="Klaenhammer T.R."/>
            <person name="Caufield P.W."/>
            <person name="Cui Y."/>
            <person name="Zhang H."/>
            <person name="O'Toole P.W."/>
        </authorList>
    </citation>
    <scope>NUCLEOTIDE SEQUENCE [LARGE SCALE GENOMIC DNA]</scope>
    <source>
        <strain evidence="2 3">DSM 16634</strain>
    </source>
</reference>
<dbReference type="STRING" id="1423724.FC32_GL001216"/>
<dbReference type="OrthoDB" id="2361502at2"/>
<evidence type="ECO:0000259" key="1">
    <source>
        <dbReference type="Pfam" id="PF01521"/>
    </source>
</evidence>
<dbReference type="PATRIC" id="fig|1423724.4.peg.1270"/>
<accession>A0A0R1TY23</accession>
<sequence>MKLTIDNEAQAKLTDYFADDNAVVLLDFDDGVGPFSKVGVCSLNQAFQLVIVDKTEDLHDYEEKLTTNMGDVYFKGYSDMYLDQVMQIKLNPQNMTLRLVGNSSGDLTPVLNVVDLRKVNN</sequence>
<dbReference type="Gene3D" id="2.60.300.12">
    <property type="entry name" value="HesB-like domain"/>
    <property type="match status" value="1"/>
</dbReference>
<gene>
    <name evidence="2" type="ORF">FC32_GL001216</name>
</gene>
<dbReference type="RefSeq" id="WP_025087654.1">
    <property type="nucleotide sequence ID" value="NZ_AZFT01000053.1"/>
</dbReference>
<dbReference type="EMBL" id="AZFT01000053">
    <property type="protein sequence ID" value="KRL83946.1"/>
    <property type="molecule type" value="Genomic_DNA"/>
</dbReference>
<evidence type="ECO:0000313" key="3">
    <source>
        <dbReference type="Proteomes" id="UP000051324"/>
    </source>
</evidence>
<dbReference type="AlphaFoldDB" id="A0A0R1TY23"/>
<protein>
    <recommendedName>
        <fullName evidence="1">Core domain-containing protein</fullName>
    </recommendedName>
</protein>
<dbReference type="Proteomes" id="UP000051324">
    <property type="component" value="Unassembled WGS sequence"/>
</dbReference>
<dbReference type="Pfam" id="PF01521">
    <property type="entry name" value="Fe-S_biosyn"/>
    <property type="match status" value="1"/>
</dbReference>
<name>A0A0R1TY23_9LACO</name>
<dbReference type="SUPFAM" id="SSF89360">
    <property type="entry name" value="HesB-like domain"/>
    <property type="match status" value="1"/>
</dbReference>
<proteinExistence type="predicted"/>